<sequence>MEAAKGTNLFFAIYANENGKRNYETIPLNTVIERLKQGLGAVPEINEKGDKLLFYLSPNDIVYVPVNEDDRLIISSDLSKEKCENLYKMVSSSGTQCFFIKSEVATSIVNKMEYSPLNKMEKSIDGIMIKEVCWKVEVDRLGKITKYSND</sequence>
<proteinExistence type="predicted"/>
<dbReference type="GO" id="GO:0004519">
    <property type="term" value="F:endonuclease activity"/>
    <property type="evidence" value="ECO:0007669"/>
    <property type="project" value="UniProtKB-KW"/>
</dbReference>
<dbReference type="AlphaFoldDB" id="A0A645GHY1"/>
<name>A0A645GHY1_9ZZZZ</name>
<accession>A0A645GHY1</accession>
<protein>
    <submittedName>
        <fullName evidence="1">CRISPR-associated endonuclease Cas9</fullName>
        <ecNumber evidence="1">3.1.-.-</ecNumber>
    </submittedName>
</protein>
<comment type="caution">
    <text evidence="1">The sequence shown here is derived from an EMBL/GenBank/DDBJ whole genome shotgun (WGS) entry which is preliminary data.</text>
</comment>
<organism evidence="1">
    <name type="scientific">bioreactor metagenome</name>
    <dbReference type="NCBI Taxonomy" id="1076179"/>
    <lineage>
        <taxon>unclassified sequences</taxon>
        <taxon>metagenomes</taxon>
        <taxon>ecological metagenomes</taxon>
    </lineage>
</organism>
<dbReference type="EMBL" id="VSSQ01071965">
    <property type="protein sequence ID" value="MPN23454.1"/>
    <property type="molecule type" value="Genomic_DNA"/>
</dbReference>
<gene>
    <name evidence="1" type="primary">cas9_10</name>
    <name evidence="1" type="ORF">SDC9_170842</name>
</gene>
<reference evidence="1" key="1">
    <citation type="submission" date="2019-08" db="EMBL/GenBank/DDBJ databases">
        <authorList>
            <person name="Kucharzyk K."/>
            <person name="Murdoch R.W."/>
            <person name="Higgins S."/>
            <person name="Loffler F."/>
        </authorList>
    </citation>
    <scope>NUCLEOTIDE SEQUENCE</scope>
</reference>
<keyword evidence="1" id="KW-0540">Nuclease</keyword>
<evidence type="ECO:0000313" key="1">
    <source>
        <dbReference type="EMBL" id="MPN23454.1"/>
    </source>
</evidence>
<dbReference type="EC" id="3.1.-.-" evidence="1"/>
<keyword evidence="1" id="KW-0378">Hydrolase</keyword>
<dbReference type="GO" id="GO:0016787">
    <property type="term" value="F:hydrolase activity"/>
    <property type="evidence" value="ECO:0007669"/>
    <property type="project" value="UniProtKB-KW"/>
</dbReference>
<keyword evidence="1" id="KW-0255">Endonuclease</keyword>